<dbReference type="GO" id="GO:0006004">
    <property type="term" value="P:fucose metabolic process"/>
    <property type="evidence" value="ECO:0007669"/>
    <property type="project" value="TreeGrafter"/>
</dbReference>
<dbReference type="SMART" id="SM00812">
    <property type="entry name" value="Alpha_L_fucos"/>
    <property type="match status" value="1"/>
</dbReference>
<evidence type="ECO:0000256" key="6">
    <source>
        <dbReference type="SAM" id="SignalP"/>
    </source>
</evidence>
<dbReference type="SUPFAM" id="SSF51445">
    <property type="entry name" value="(Trans)glycosidases"/>
    <property type="match status" value="1"/>
</dbReference>
<dbReference type="HOGENOM" id="CLU_002934_6_1_10"/>
<keyword evidence="5 8" id="KW-0326">Glycosidase</keyword>
<dbReference type="InterPro" id="IPR000933">
    <property type="entry name" value="Glyco_hydro_29"/>
</dbReference>
<evidence type="ECO:0000256" key="1">
    <source>
        <dbReference type="ARBA" id="ARBA00007951"/>
    </source>
</evidence>
<keyword evidence="3 6" id="KW-0732">Signal</keyword>
<comment type="similarity">
    <text evidence="1">Belongs to the glycosyl hydrolase 29 family.</text>
</comment>
<keyword evidence="4 8" id="KW-0378">Hydrolase</keyword>
<evidence type="ECO:0000256" key="4">
    <source>
        <dbReference type="ARBA" id="ARBA00022801"/>
    </source>
</evidence>
<evidence type="ECO:0000256" key="5">
    <source>
        <dbReference type="ARBA" id="ARBA00023295"/>
    </source>
</evidence>
<feature type="domain" description="Glycoside hydrolase family 29 N-terminal" evidence="7">
    <location>
        <begin position="158"/>
        <end position="339"/>
    </location>
</feature>
<feature type="chain" id="PRO_5003402126" description="alpha-L-fucosidase" evidence="6">
    <location>
        <begin position="24"/>
        <end position="459"/>
    </location>
</feature>
<dbReference type="STRING" id="63186.ZOBELLIA_3617"/>
<dbReference type="InterPro" id="IPR017853">
    <property type="entry name" value="GH"/>
</dbReference>
<gene>
    <name evidence="8" type="primary">fucA5</name>
    <name evidence="8" type="ordered locus">zobellia_3617</name>
</gene>
<dbReference type="InterPro" id="IPR057739">
    <property type="entry name" value="Glyco_hydro_29_N"/>
</dbReference>
<dbReference type="Gene3D" id="2.60.40.1180">
    <property type="entry name" value="Golgi alpha-mannosidase II"/>
    <property type="match status" value="1"/>
</dbReference>
<evidence type="ECO:0000313" key="8">
    <source>
        <dbReference type="EMBL" id="CAZ97755.1"/>
    </source>
</evidence>
<dbReference type="SMR" id="G0L1B6"/>
<dbReference type="AlphaFoldDB" id="G0L1B6"/>
<accession>G0L1B6</accession>
<dbReference type="PANTHER" id="PTHR10030">
    <property type="entry name" value="ALPHA-L-FUCOSIDASE"/>
    <property type="match status" value="1"/>
</dbReference>
<dbReference type="EMBL" id="FP476056">
    <property type="protein sequence ID" value="CAZ97755.1"/>
    <property type="molecule type" value="Genomic_DNA"/>
</dbReference>
<dbReference type="Proteomes" id="UP000008898">
    <property type="component" value="Chromosome"/>
</dbReference>
<evidence type="ECO:0000313" key="9">
    <source>
        <dbReference type="Proteomes" id="UP000008898"/>
    </source>
</evidence>
<reference evidence="8 9" key="2">
    <citation type="journal article" date="2012" name="Environ. Microbiol.">
        <title>Characterization of the first alginolytic operons in a marine bacterium: from their emergence in marine Flavobacteriia to their independent transfers to marine Proteobacteria and human gut Bacteroides.</title>
        <authorList>
            <person name="Thomas F."/>
            <person name="Barbeyron T."/>
            <person name="Tonon T."/>
            <person name="Genicot S."/>
            <person name="Czjzek M."/>
            <person name="Michel G."/>
        </authorList>
    </citation>
    <scope>NUCLEOTIDE SEQUENCE [LARGE SCALE GENOMIC DNA]</scope>
    <source>
        <strain evidence="9">DSM 12802 / CCUG 47099 / CIP 106680 / NCIMB 13871 / Dsij</strain>
    </source>
</reference>
<feature type="signal peptide" evidence="6">
    <location>
        <begin position="1"/>
        <end position="23"/>
    </location>
</feature>
<dbReference type="GO" id="GO:0005764">
    <property type="term" value="C:lysosome"/>
    <property type="evidence" value="ECO:0007669"/>
    <property type="project" value="TreeGrafter"/>
</dbReference>
<protein>
    <recommendedName>
        <fullName evidence="2">alpha-L-fucosidase</fullName>
        <ecNumber evidence="2">3.2.1.51</ecNumber>
    </recommendedName>
</protein>
<dbReference type="KEGG" id="zga:ZOBELLIA_3617"/>
<dbReference type="InterPro" id="IPR013780">
    <property type="entry name" value="Glyco_hydro_b"/>
</dbReference>
<dbReference type="EC" id="3.2.1.51" evidence="2"/>
<evidence type="ECO:0000256" key="2">
    <source>
        <dbReference type="ARBA" id="ARBA00012662"/>
    </source>
</evidence>
<organism evidence="8 9">
    <name type="scientific">Zobellia galactanivorans (strain DSM 12802 / CCUG 47099 / CIP 106680 / NCIMB 13871 / Dsij)</name>
    <dbReference type="NCBI Taxonomy" id="63186"/>
    <lineage>
        <taxon>Bacteria</taxon>
        <taxon>Pseudomonadati</taxon>
        <taxon>Bacteroidota</taxon>
        <taxon>Flavobacteriia</taxon>
        <taxon>Flavobacteriales</taxon>
        <taxon>Flavobacteriaceae</taxon>
        <taxon>Zobellia</taxon>
    </lineage>
</organism>
<dbReference type="PATRIC" id="fig|63186.3.peg.3530"/>
<keyword evidence="9" id="KW-1185">Reference proteome</keyword>
<dbReference type="GO" id="GO:0016139">
    <property type="term" value="P:glycoside catabolic process"/>
    <property type="evidence" value="ECO:0007669"/>
    <property type="project" value="TreeGrafter"/>
</dbReference>
<dbReference type="Gene3D" id="3.20.20.80">
    <property type="entry name" value="Glycosidases"/>
    <property type="match status" value="2"/>
</dbReference>
<name>G0L1B6_ZOBGA</name>
<reference evidence="9" key="1">
    <citation type="submission" date="2009-07" db="EMBL/GenBank/DDBJ databases">
        <title>Complete genome sequence of Zobellia galactanivorans Dsij.</title>
        <authorList>
            <consortium name="Genoscope - CEA"/>
        </authorList>
    </citation>
    <scope>NUCLEOTIDE SEQUENCE [LARGE SCALE GENOMIC DNA]</scope>
    <source>
        <strain evidence="9">DSM 12802 / CCUG 47099 / CIP 106680 / NCIMB 13871 / Dsij</strain>
    </source>
</reference>
<dbReference type="PANTHER" id="PTHR10030:SF37">
    <property type="entry name" value="ALPHA-L-FUCOSIDASE-RELATED"/>
    <property type="match status" value="1"/>
</dbReference>
<dbReference type="Pfam" id="PF01120">
    <property type="entry name" value="Alpha_L_fucos"/>
    <property type="match status" value="2"/>
</dbReference>
<evidence type="ECO:0000259" key="7">
    <source>
        <dbReference type="Pfam" id="PF01120"/>
    </source>
</evidence>
<dbReference type="GO" id="GO:0004560">
    <property type="term" value="F:alpha-L-fucosidase activity"/>
    <property type="evidence" value="ECO:0007669"/>
    <property type="project" value="UniProtKB-EC"/>
</dbReference>
<sequence>MIMKKSIFKLLAILLWLPSFLSAQEKKYEPAWNSLQNHHTPEWLVNAKFGIYCHWGIQTISYEKGKENWSNEELLKQFKGENFNADEWAKLFETAGAKFGGVIGWHGSDLKHWDSDISDYNTAKVGPKIDIVGEVFKAVRKRNMKTLVSYHSIAGGEWVDFAKEGVDKYDPDIFWVDASFGGTKGAHNKKVTRKSKFIGEGTLASPVFEDKYQREFISYFYNKAIERNKQVEFVYKSNDIPPSVGMRDLENGILTETAYDVWMTDMDMNVPPDFPTHGWFYREQIPLRSTNELIDMLMDVISKNGILLLNIPPKADGTFPKEVVDNLTRMGDWLNKNGEAVYNTAPWFIYGEGPTDIDEGNYTYHHNNHFAQIQYTKEDIRFTVKGNNLYATSLGKPDGDLVIKSLNSNFKLRKGDIQKIVHLGTGKAVQFDHNENGLHLKLKGMVLDESANVFKILLK</sequence>
<evidence type="ECO:0000256" key="3">
    <source>
        <dbReference type="ARBA" id="ARBA00022729"/>
    </source>
</evidence>
<proteinExistence type="inferred from homology"/>
<feature type="domain" description="Glycoside hydrolase family 29 N-terminal" evidence="7">
    <location>
        <begin position="22"/>
        <end position="153"/>
    </location>
</feature>